<gene>
    <name evidence="1" type="ORF">AZE42_09835</name>
</gene>
<name>A0A1J8QRI3_9AGAM</name>
<evidence type="ECO:0000313" key="2">
    <source>
        <dbReference type="Proteomes" id="UP000183567"/>
    </source>
</evidence>
<dbReference type="EMBL" id="LVVM01003764">
    <property type="protein sequence ID" value="OJA14324.1"/>
    <property type="molecule type" value="Genomic_DNA"/>
</dbReference>
<evidence type="ECO:0000313" key="1">
    <source>
        <dbReference type="EMBL" id="OJA14324.1"/>
    </source>
</evidence>
<proteinExistence type="predicted"/>
<comment type="caution">
    <text evidence="1">The sequence shown here is derived from an EMBL/GenBank/DDBJ whole genome shotgun (WGS) entry which is preliminary data.</text>
</comment>
<protein>
    <submittedName>
        <fullName evidence="1">Uncharacterized protein</fullName>
    </submittedName>
</protein>
<keyword evidence="2" id="KW-1185">Reference proteome</keyword>
<sequence>MQFISEHITMNASGVSFMSLGNAWQEYLKLKTGLHELTNDDICIMVDQYIEDWKMEQFIANLRVNDHERQSLGDHGRRAI</sequence>
<reference evidence="1 2" key="1">
    <citation type="submission" date="2016-03" db="EMBL/GenBank/DDBJ databases">
        <title>Comparative genomics of the ectomycorrhizal sister species Rhizopogon vinicolor and Rhizopogon vesiculosus (Basidiomycota: Boletales) reveals a divergence of the mating type B locus.</title>
        <authorList>
            <person name="Mujic A.B."/>
            <person name="Kuo A."/>
            <person name="Tritt A."/>
            <person name="Lipzen A."/>
            <person name="Chen C."/>
            <person name="Johnson J."/>
            <person name="Sharma A."/>
            <person name="Barry K."/>
            <person name="Grigoriev I.V."/>
            <person name="Spatafora J.W."/>
        </authorList>
    </citation>
    <scope>NUCLEOTIDE SEQUENCE [LARGE SCALE GENOMIC DNA]</scope>
    <source>
        <strain evidence="1 2">AM-OR11-056</strain>
    </source>
</reference>
<organism evidence="1 2">
    <name type="scientific">Rhizopogon vesiculosus</name>
    <dbReference type="NCBI Taxonomy" id="180088"/>
    <lineage>
        <taxon>Eukaryota</taxon>
        <taxon>Fungi</taxon>
        <taxon>Dikarya</taxon>
        <taxon>Basidiomycota</taxon>
        <taxon>Agaricomycotina</taxon>
        <taxon>Agaricomycetes</taxon>
        <taxon>Agaricomycetidae</taxon>
        <taxon>Boletales</taxon>
        <taxon>Suillineae</taxon>
        <taxon>Rhizopogonaceae</taxon>
        <taxon>Rhizopogon</taxon>
    </lineage>
</organism>
<accession>A0A1J8QRI3</accession>
<dbReference type="AlphaFoldDB" id="A0A1J8QRI3"/>
<dbReference type="Proteomes" id="UP000183567">
    <property type="component" value="Unassembled WGS sequence"/>
</dbReference>